<feature type="region of interest" description="Disordered" evidence="1">
    <location>
        <begin position="52"/>
        <end position="182"/>
    </location>
</feature>
<organism evidence="2 3">
    <name type="scientific">Laodelphax striatellus</name>
    <name type="common">Small brown planthopper</name>
    <name type="synonym">Delphax striatella</name>
    <dbReference type="NCBI Taxonomy" id="195883"/>
    <lineage>
        <taxon>Eukaryota</taxon>
        <taxon>Metazoa</taxon>
        <taxon>Ecdysozoa</taxon>
        <taxon>Arthropoda</taxon>
        <taxon>Hexapoda</taxon>
        <taxon>Insecta</taxon>
        <taxon>Pterygota</taxon>
        <taxon>Neoptera</taxon>
        <taxon>Paraneoptera</taxon>
        <taxon>Hemiptera</taxon>
        <taxon>Auchenorrhyncha</taxon>
        <taxon>Fulgoroidea</taxon>
        <taxon>Delphacidae</taxon>
        <taxon>Criomorphinae</taxon>
        <taxon>Laodelphax</taxon>
    </lineage>
</organism>
<feature type="compositionally biased region" description="Polar residues" evidence="1">
    <location>
        <begin position="130"/>
        <end position="140"/>
    </location>
</feature>
<keyword evidence="3" id="KW-1185">Reference proteome</keyword>
<name>A0A482WYD7_LAOST</name>
<protein>
    <submittedName>
        <fullName evidence="2">Uncharacterized protein</fullName>
    </submittedName>
</protein>
<sequence length="345" mass="39422">MEQEQQLLMLFETNAIHETEKFNKSNKKQALLEERDRTTRLLSFNSKLYQTSELMNPSKQKHKRSIENPESPCDLNKSRYAASSDLPKMKKTKRSQREYCLSPKNETNKEISSGLGNKQNTQSKFEDNKPQNSIISNGSELKSDTQSSITSNSSPISETRSSFTFPTSPKNSDDKGSQTVEQDESINYWNCENCSGEKSRKSSNLPILKKGGGFGFMGAEMDYQISDKPKIEVDICPPLEIIQPTFNDFYEVDADWLEESVQCPYEDIVLIDAFMQAPSVEEESLSSFLVDPCENMESMTDWERCLAGCCEEACEENQEESQEEEEFQYNCEEEFIVCDDDDCDI</sequence>
<proteinExistence type="predicted"/>
<reference evidence="2 3" key="1">
    <citation type="journal article" date="2017" name="Gigascience">
        <title>Genome sequence of the small brown planthopper, Laodelphax striatellus.</title>
        <authorList>
            <person name="Zhu J."/>
            <person name="Jiang F."/>
            <person name="Wang X."/>
            <person name="Yang P."/>
            <person name="Bao Y."/>
            <person name="Zhao W."/>
            <person name="Wang W."/>
            <person name="Lu H."/>
            <person name="Wang Q."/>
            <person name="Cui N."/>
            <person name="Li J."/>
            <person name="Chen X."/>
            <person name="Luo L."/>
            <person name="Yu J."/>
            <person name="Kang L."/>
            <person name="Cui F."/>
        </authorList>
    </citation>
    <scope>NUCLEOTIDE SEQUENCE [LARGE SCALE GENOMIC DNA]</scope>
    <source>
        <strain evidence="2">Lst14</strain>
    </source>
</reference>
<feature type="compositionally biased region" description="Low complexity" evidence="1">
    <location>
        <begin position="144"/>
        <end position="157"/>
    </location>
</feature>
<feature type="compositionally biased region" description="Polar residues" evidence="1">
    <location>
        <begin position="158"/>
        <end position="170"/>
    </location>
</feature>
<dbReference type="EMBL" id="QKKF02022802">
    <property type="protein sequence ID" value="RZF38191.1"/>
    <property type="molecule type" value="Genomic_DNA"/>
</dbReference>
<accession>A0A482WYD7</accession>
<dbReference type="AlphaFoldDB" id="A0A482WYD7"/>
<gene>
    <name evidence="2" type="ORF">LSTR_LSTR005552</name>
</gene>
<feature type="compositionally biased region" description="Polar residues" evidence="1">
    <location>
        <begin position="110"/>
        <end position="123"/>
    </location>
</feature>
<evidence type="ECO:0000256" key="1">
    <source>
        <dbReference type="SAM" id="MobiDB-lite"/>
    </source>
</evidence>
<dbReference type="Proteomes" id="UP000291343">
    <property type="component" value="Unassembled WGS sequence"/>
</dbReference>
<dbReference type="InParanoid" id="A0A482WYD7"/>
<evidence type="ECO:0000313" key="3">
    <source>
        <dbReference type="Proteomes" id="UP000291343"/>
    </source>
</evidence>
<comment type="caution">
    <text evidence="2">The sequence shown here is derived from an EMBL/GenBank/DDBJ whole genome shotgun (WGS) entry which is preliminary data.</text>
</comment>
<evidence type="ECO:0000313" key="2">
    <source>
        <dbReference type="EMBL" id="RZF38191.1"/>
    </source>
</evidence>